<dbReference type="EMBL" id="CP065321">
    <property type="protein sequence ID" value="QQR31541.1"/>
    <property type="molecule type" value="Genomic_DNA"/>
</dbReference>
<reference evidence="4" key="2">
    <citation type="submission" date="2017-05" db="EMBL/GenBank/DDBJ databases">
        <title>Improved OligoMM genomes.</title>
        <authorList>
            <person name="Garzetti D."/>
        </authorList>
    </citation>
    <scope>NUCLEOTIDE SEQUENCE [LARGE SCALE GENOMIC DNA]</scope>
    <source>
        <strain evidence="4">KB18</strain>
    </source>
</reference>
<dbReference type="PANTHER" id="PTHR46637:SF1">
    <property type="entry name" value="BLL5188 PROTEIN"/>
    <property type="match status" value="1"/>
</dbReference>
<sequence length="116" mass="13458">MTLQKEQYEQVADCFPKQRKPAKISNLNVLNAVLYIVENGCKWRGLPKEYGDWHVIYVRINRWAKNGVLERVFLRLQQLEILQLQVNVVSLGSARIRVHPERTPNIIWSPHLVGAG</sequence>
<dbReference type="InterPro" id="IPR052909">
    <property type="entry name" value="Transposase_6_like"/>
</dbReference>
<evidence type="ECO:0000313" key="2">
    <source>
        <dbReference type="EMBL" id="ASB42261.1"/>
    </source>
</evidence>
<dbReference type="KEGG" id="amur:ADH66_17315"/>
<dbReference type="EMBL" id="CP021422">
    <property type="protein sequence ID" value="ASB42261.1"/>
    <property type="molecule type" value="Genomic_DNA"/>
</dbReference>
<dbReference type="PANTHER" id="PTHR46637">
    <property type="entry name" value="TIS1421-TRANSPOSASE PROTEIN A"/>
    <property type="match status" value="1"/>
</dbReference>
<organism evidence="3 5">
    <name type="scientific">Acutalibacter muris</name>
    <dbReference type="NCBI Taxonomy" id="1796620"/>
    <lineage>
        <taxon>Bacteria</taxon>
        <taxon>Bacillati</taxon>
        <taxon>Bacillota</taxon>
        <taxon>Clostridia</taxon>
        <taxon>Eubacteriales</taxon>
        <taxon>Acutalibacteraceae</taxon>
        <taxon>Acutalibacter</taxon>
    </lineage>
</organism>
<protein>
    <submittedName>
        <fullName evidence="3">IS5 family transposase</fullName>
    </submittedName>
</protein>
<dbReference type="InterPro" id="IPR025161">
    <property type="entry name" value="IS402-like_dom"/>
</dbReference>
<gene>
    <name evidence="2" type="ORF">ADH66_17315</name>
    <name evidence="3" type="ORF">I5Q82_07715</name>
</gene>
<evidence type="ECO:0000313" key="3">
    <source>
        <dbReference type="EMBL" id="QQR31541.1"/>
    </source>
</evidence>
<evidence type="ECO:0000313" key="4">
    <source>
        <dbReference type="Proteomes" id="UP000196710"/>
    </source>
</evidence>
<evidence type="ECO:0000259" key="1">
    <source>
        <dbReference type="Pfam" id="PF13340"/>
    </source>
</evidence>
<keyword evidence="4" id="KW-1185">Reference proteome</keyword>
<dbReference type="AlphaFoldDB" id="A0A1Z2XV23"/>
<name>A0A1Z2XV23_9FIRM</name>
<reference evidence="2" key="1">
    <citation type="journal article" date="2017" name="Genome Announc.">
        <title>High-Quality Whole-Genome Sequences of the Oligo-Mouse-Microbiota Bacterial Community.</title>
        <authorList>
            <person name="Garzetti D."/>
            <person name="Brugiroux S."/>
            <person name="Bunk B."/>
            <person name="Pukall R."/>
            <person name="McCoy K.D."/>
            <person name="Macpherson A.J."/>
            <person name="Stecher B."/>
        </authorList>
    </citation>
    <scope>NUCLEOTIDE SEQUENCE</scope>
    <source>
        <strain evidence="2">KB18</strain>
    </source>
</reference>
<dbReference type="Proteomes" id="UP000596035">
    <property type="component" value="Chromosome"/>
</dbReference>
<accession>A0A1Z2XV23</accession>
<dbReference type="RefSeq" id="WP_066538249.1">
    <property type="nucleotide sequence ID" value="NZ_CAJTCQ010000001.1"/>
</dbReference>
<proteinExistence type="predicted"/>
<evidence type="ECO:0000313" key="5">
    <source>
        <dbReference type="Proteomes" id="UP000596035"/>
    </source>
</evidence>
<reference evidence="3 5" key="3">
    <citation type="submission" date="2020-11" db="EMBL/GenBank/DDBJ databases">
        <title>Closed and high quality bacterial genomes of the OMM12 community.</title>
        <authorList>
            <person name="Marbouty M."/>
            <person name="Lamy-Besnier Q."/>
            <person name="Debarbieux L."/>
            <person name="Koszul R."/>
        </authorList>
    </citation>
    <scope>NUCLEOTIDE SEQUENCE [LARGE SCALE GENOMIC DNA]</scope>
    <source>
        <strain evidence="3 5">KB18</strain>
    </source>
</reference>
<dbReference type="Proteomes" id="UP000196710">
    <property type="component" value="Chromosome"/>
</dbReference>
<feature type="domain" description="Insertion element IS402-like" evidence="1">
    <location>
        <begin position="3"/>
        <end position="73"/>
    </location>
</feature>
<dbReference type="Pfam" id="PF13340">
    <property type="entry name" value="DUF4096"/>
    <property type="match status" value="1"/>
</dbReference>